<dbReference type="InterPro" id="IPR003439">
    <property type="entry name" value="ABC_transporter-like_ATP-bd"/>
</dbReference>
<dbReference type="InterPro" id="IPR027417">
    <property type="entry name" value="P-loop_NTPase"/>
</dbReference>
<dbReference type="SMART" id="SM00382">
    <property type="entry name" value="AAA"/>
    <property type="match status" value="1"/>
</dbReference>
<dbReference type="PROSITE" id="PS00211">
    <property type="entry name" value="ABC_TRANSPORTER_1"/>
    <property type="match status" value="1"/>
</dbReference>
<gene>
    <name evidence="5" type="ORF">SAMN05421757_101630</name>
</gene>
<accession>A0A239D4A5</accession>
<dbReference type="GO" id="GO:0016887">
    <property type="term" value="F:ATP hydrolysis activity"/>
    <property type="evidence" value="ECO:0007669"/>
    <property type="project" value="InterPro"/>
</dbReference>
<proteinExistence type="predicted"/>
<dbReference type="OrthoDB" id="9802264at2"/>
<keyword evidence="2" id="KW-0547">Nucleotide-binding</keyword>
<dbReference type="InterPro" id="IPR050093">
    <property type="entry name" value="ABC_SmlMolc_Importer"/>
</dbReference>
<evidence type="ECO:0000256" key="1">
    <source>
        <dbReference type="ARBA" id="ARBA00022448"/>
    </source>
</evidence>
<dbReference type="InterPro" id="IPR003593">
    <property type="entry name" value="AAA+_ATPase"/>
</dbReference>
<dbReference type="EMBL" id="FZOY01000001">
    <property type="protein sequence ID" value="SNS26982.1"/>
    <property type="molecule type" value="Genomic_DNA"/>
</dbReference>
<dbReference type="SUPFAM" id="SSF52540">
    <property type="entry name" value="P-loop containing nucleoside triphosphate hydrolases"/>
    <property type="match status" value="1"/>
</dbReference>
<dbReference type="PROSITE" id="PS50893">
    <property type="entry name" value="ABC_TRANSPORTER_2"/>
    <property type="match status" value="1"/>
</dbReference>
<keyword evidence="1" id="KW-0813">Transport</keyword>
<dbReference type="Pfam" id="PF00005">
    <property type="entry name" value="ABC_tran"/>
    <property type="match status" value="1"/>
</dbReference>
<protein>
    <submittedName>
        <fullName evidence="5">Tungstate transport system ATP-binding protein</fullName>
    </submittedName>
</protein>
<sequence>MSALFPVVLDSAETARRGQVLAGPVNLTLDGQGICVVLGPNGAGKTSLLRLMHGAARLTAGSIRWSCPTPQARRAQAFVFQRPVMLRRTVLENLAYPLRIRGVRRREAMQRAADWAGRVGLGGMLDRQAPVLSGGEQQKLALARALIAEPALLFLDEPCASLDGRAMREIEEILLAARAAGTSLILSTHDMGQARRLADEVVFMLHGKVHEAGPAHDFFNQTATPEARAFLHGDIVE</sequence>
<dbReference type="PANTHER" id="PTHR42781">
    <property type="entry name" value="SPERMIDINE/PUTRESCINE IMPORT ATP-BINDING PROTEIN POTA"/>
    <property type="match status" value="1"/>
</dbReference>
<keyword evidence="6" id="KW-1185">Reference proteome</keyword>
<feature type="domain" description="ABC transporter" evidence="4">
    <location>
        <begin position="7"/>
        <end position="231"/>
    </location>
</feature>
<name>A0A239D4A5_9RHOB</name>
<dbReference type="InterPro" id="IPR017871">
    <property type="entry name" value="ABC_transporter-like_CS"/>
</dbReference>
<organism evidence="5 6">
    <name type="scientific">Tropicimonas sediminicola</name>
    <dbReference type="NCBI Taxonomy" id="1031541"/>
    <lineage>
        <taxon>Bacteria</taxon>
        <taxon>Pseudomonadati</taxon>
        <taxon>Pseudomonadota</taxon>
        <taxon>Alphaproteobacteria</taxon>
        <taxon>Rhodobacterales</taxon>
        <taxon>Roseobacteraceae</taxon>
        <taxon>Tropicimonas</taxon>
    </lineage>
</organism>
<dbReference type="Gene3D" id="3.40.50.300">
    <property type="entry name" value="P-loop containing nucleotide triphosphate hydrolases"/>
    <property type="match status" value="1"/>
</dbReference>
<evidence type="ECO:0000259" key="4">
    <source>
        <dbReference type="PROSITE" id="PS50893"/>
    </source>
</evidence>
<evidence type="ECO:0000256" key="2">
    <source>
        <dbReference type="ARBA" id="ARBA00022741"/>
    </source>
</evidence>
<dbReference type="GO" id="GO:0005524">
    <property type="term" value="F:ATP binding"/>
    <property type="evidence" value="ECO:0007669"/>
    <property type="project" value="UniProtKB-KW"/>
</dbReference>
<evidence type="ECO:0000313" key="6">
    <source>
        <dbReference type="Proteomes" id="UP000198426"/>
    </source>
</evidence>
<keyword evidence="3 5" id="KW-0067">ATP-binding</keyword>
<reference evidence="5 6" key="1">
    <citation type="submission" date="2017-06" db="EMBL/GenBank/DDBJ databases">
        <authorList>
            <person name="Kim H.J."/>
            <person name="Triplett B.A."/>
        </authorList>
    </citation>
    <scope>NUCLEOTIDE SEQUENCE [LARGE SCALE GENOMIC DNA]</scope>
    <source>
        <strain evidence="5 6">DSM 29339</strain>
    </source>
</reference>
<dbReference type="RefSeq" id="WP_089231174.1">
    <property type="nucleotide sequence ID" value="NZ_FZOY01000001.1"/>
</dbReference>
<dbReference type="PANTHER" id="PTHR42781:SF4">
    <property type="entry name" value="SPERMIDINE_PUTRESCINE IMPORT ATP-BINDING PROTEIN POTA"/>
    <property type="match status" value="1"/>
</dbReference>
<dbReference type="Proteomes" id="UP000198426">
    <property type="component" value="Unassembled WGS sequence"/>
</dbReference>
<dbReference type="AlphaFoldDB" id="A0A239D4A5"/>
<evidence type="ECO:0000313" key="5">
    <source>
        <dbReference type="EMBL" id="SNS26982.1"/>
    </source>
</evidence>
<evidence type="ECO:0000256" key="3">
    <source>
        <dbReference type="ARBA" id="ARBA00022840"/>
    </source>
</evidence>